<sequence>MLKRGEPTKEVGLTSSAESSYLYIRNIAEEEDFIGFLNQVSTARAAPDARIVRALWGMRSDVNSWFSPKNVSAVVDAFWMALPSIRETLDNHTRTSVDVAFRNEEDARNLVDARVHLHRRSRSSPRFKGRLKVCSECIEQDMKTYGYAYWHRLALMPGIDVCPTHASTFLTLCAGCETKNHMTSRVPWQPGHRCHCGGRLRAVRNLSKTHLKAELSIAKMVQQLLTGEFRPRTMNGAFAQRVRDQCTQNAVGGNSPAAIFNEMLHDKLGVEYLTKIRLGPAAQARFIADSGGIPTIEPLVNIGAAYAVFCSWQGYEESTKADLDELQLGKPTPTVDGAECMKAEQVRTRAQTEQPRTRAQEYMKGYMKTLSMTAYKEHFLELTEEQRVSYKQEARQWLREILKERPDITRTSLAVSKKTNRFFAFLKLFDKEYLCAAIPRSKPTLWKVDVEKRIEHVYARRAFLLAEFPGLKITSSFLLEGLFLKASDRGSKEVRDAIRNCKDTVESYYERLVPILCGIARSIQASSRYCDEKTYRSSEGKLCRNRIAMAKQWLKRSIQSVTAHSYLFPEQRRRGQRSKHRQPKR</sequence>
<gene>
    <name evidence="1" type="ORF">Bxe_A0254</name>
</gene>
<protein>
    <submittedName>
        <fullName evidence="1">Uncharacterized protein</fullName>
    </submittedName>
</protein>
<dbReference type="EMBL" id="CP000270">
    <property type="protein sequence ID" value="ABE32679.1"/>
    <property type="molecule type" value="Genomic_DNA"/>
</dbReference>
<keyword evidence="2" id="KW-1185">Reference proteome</keyword>
<dbReference type="KEGG" id="bxb:DR64_2419"/>
<accession>Q13TB0</accession>
<name>Q13TB0_PARXL</name>
<dbReference type="Proteomes" id="UP000001817">
    <property type="component" value="Chromosome 1"/>
</dbReference>
<dbReference type="KEGG" id="bxe:Bxe_A0254"/>
<proteinExistence type="predicted"/>
<dbReference type="AlphaFoldDB" id="Q13TB0"/>
<reference evidence="1 2" key="1">
    <citation type="journal article" date="2006" name="Proc. Natl. Acad. Sci. U.S.A.">
        <title>Burkholderia xenovorans LB400 harbors a multi-replicon, 9.73-Mbp genome shaped for versatility.</title>
        <authorList>
            <person name="Chain P.S."/>
            <person name="Denef V.J."/>
            <person name="Konstantinidis K.T."/>
            <person name="Vergez L.M."/>
            <person name="Agullo L."/>
            <person name="Reyes V.L."/>
            <person name="Hauser L."/>
            <person name="Cordova M."/>
            <person name="Gomez L."/>
            <person name="Gonzalez M."/>
            <person name="Land M."/>
            <person name="Lao V."/>
            <person name="Larimer F."/>
            <person name="LiPuma J.J."/>
            <person name="Mahenthiralingam E."/>
            <person name="Malfatti S.A."/>
            <person name="Marx C.J."/>
            <person name="Parnell J.J."/>
            <person name="Ramette A."/>
            <person name="Richardson P."/>
            <person name="Seeger M."/>
            <person name="Smith D."/>
            <person name="Spilker T."/>
            <person name="Sul W.J."/>
            <person name="Tsoi T.V."/>
            <person name="Ulrich L.E."/>
            <person name="Zhulin I.B."/>
            <person name="Tiedje J.M."/>
        </authorList>
    </citation>
    <scope>NUCLEOTIDE SEQUENCE [LARGE SCALE GENOMIC DNA]</scope>
    <source>
        <strain evidence="1 2">LB400</strain>
    </source>
</reference>
<evidence type="ECO:0000313" key="2">
    <source>
        <dbReference type="Proteomes" id="UP000001817"/>
    </source>
</evidence>
<evidence type="ECO:0000313" key="1">
    <source>
        <dbReference type="EMBL" id="ABE32679.1"/>
    </source>
</evidence>
<dbReference type="STRING" id="266265.Bxe_A0254"/>
<organism evidence="1 2">
    <name type="scientific">Paraburkholderia xenovorans (strain LB400)</name>
    <dbReference type="NCBI Taxonomy" id="266265"/>
    <lineage>
        <taxon>Bacteria</taxon>
        <taxon>Pseudomonadati</taxon>
        <taxon>Pseudomonadota</taxon>
        <taxon>Betaproteobacteria</taxon>
        <taxon>Burkholderiales</taxon>
        <taxon>Burkholderiaceae</taxon>
        <taxon>Paraburkholderia</taxon>
    </lineage>
</organism>